<gene>
    <name evidence="1" type="ORF">LCL61_21560</name>
</gene>
<evidence type="ECO:0000313" key="2">
    <source>
        <dbReference type="Proteomes" id="UP001456344"/>
    </source>
</evidence>
<protein>
    <submittedName>
        <fullName evidence="1">Uncharacterized protein</fullName>
    </submittedName>
</protein>
<proteinExistence type="predicted"/>
<name>A0ACD5BFF0_9PSEU</name>
<reference evidence="1" key="1">
    <citation type="submission" date="2023-10" db="EMBL/GenBank/DDBJ databases">
        <title>Whole genome sequencing of actinobacterial strain Amycolatopsis sp. (BCA-696) identifies the underlying plant growth-promoting genes.</title>
        <authorList>
            <person name="Gandham P."/>
            <person name="Vadla N."/>
            <person name="Saji A."/>
            <person name="Srinivas V."/>
            <person name="Ruperao P."/>
            <person name="Selvanayagam S."/>
            <person name="Saxena R.K."/>
            <person name="Rathore A."/>
            <person name="Gopalakrishnan S."/>
            <person name="Thakur V."/>
        </authorList>
    </citation>
    <scope>NUCLEOTIDE SEQUENCE</scope>
    <source>
        <strain evidence="1">BCA-696</strain>
    </source>
</reference>
<evidence type="ECO:0000313" key="1">
    <source>
        <dbReference type="EMBL" id="WYW18133.1"/>
    </source>
</evidence>
<dbReference type="EMBL" id="CP150484">
    <property type="protein sequence ID" value="WYW18133.1"/>
    <property type="molecule type" value="Genomic_DNA"/>
</dbReference>
<accession>A0ACD5BFF0</accession>
<keyword evidence="2" id="KW-1185">Reference proteome</keyword>
<dbReference type="Proteomes" id="UP001456344">
    <property type="component" value="Chromosome"/>
</dbReference>
<organism evidence="1 2">
    <name type="scientific">Amycolatopsis coloradensis</name>
    <dbReference type="NCBI Taxonomy" id="76021"/>
    <lineage>
        <taxon>Bacteria</taxon>
        <taxon>Bacillati</taxon>
        <taxon>Actinomycetota</taxon>
        <taxon>Actinomycetes</taxon>
        <taxon>Pseudonocardiales</taxon>
        <taxon>Pseudonocardiaceae</taxon>
        <taxon>Amycolatopsis</taxon>
    </lineage>
</organism>
<sequence length="207" mass="22907">MPISGTRSPSTATAELLADRFAPEPAFSVLRHRVVDADTVTTYAAIRGFDFMEVGGPLVRAAGWVRGLPERFRRRRGPSVPTRLTFDDMAAGSAWVILGEKPGIELVAGVAGKFWQPVIEWRRVEPGEFAEFLEPGYGKIVLSLSVRRYGEQRSLLSYDIRVTLTDSASLARFRLYWAVASPFIKAIHAATLRTIARDAENACPEAR</sequence>